<evidence type="ECO:0000313" key="3">
    <source>
        <dbReference type="EMBL" id="KAF3326876.1"/>
    </source>
</evidence>
<dbReference type="Proteomes" id="UP000623129">
    <property type="component" value="Unassembled WGS sequence"/>
</dbReference>
<name>A0A833V6S8_9POAL</name>
<accession>A0A833V6S8</accession>
<gene>
    <name evidence="3" type="ORF">FCM35_KLT08506</name>
</gene>
<evidence type="ECO:0000259" key="2">
    <source>
        <dbReference type="Pfam" id="PF24758"/>
    </source>
</evidence>
<organism evidence="3 4">
    <name type="scientific">Carex littledalei</name>
    <dbReference type="NCBI Taxonomy" id="544730"/>
    <lineage>
        <taxon>Eukaryota</taxon>
        <taxon>Viridiplantae</taxon>
        <taxon>Streptophyta</taxon>
        <taxon>Embryophyta</taxon>
        <taxon>Tracheophyta</taxon>
        <taxon>Spermatophyta</taxon>
        <taxon>Magnoliopsida</taxon>
        <taxon>Liliopsida</taxon>
        <taxon>Poales</taxon>
        <taxon>Cyperaceae</taxon>
        <taxon>Cyperoideae</taxon>
        <taxon>Cariceae</taxon>
        <taxon>Carex</taxon>
        <taxon>Carex subgen. Euthyceras</taxon>
    </lineage>
</organism>
<evidence type="ECO:0000259" key="1">
    <source>
        <dbReference type="Pfam" id="PF00646"/>
    </source>
</evidence>
<dbReference type="Gene3D" id="3.80.10.10">
    <property type="entry name" value="Ribonuclease Inhibitor"/>
    <property type="match status" value="1"/>
</dbReference>
<dbReference type="AlphaFoldDB" id="A0A833V6S8"/>
<dbReference type="PANTHER" id="PTHR31639:SF285">
    <property type="entry name" value="OS01G0730200 PROTEIN"/>
    <property type="match status" value="1"/>
</dbReference>
<dbReference type="Pfam" id="PF00646">
    <property type="entry name" value="F-box"/>
    <property type="match status" value="1"/>
</dbReference>
<comment type="caution">
    <text evidence="3">The sequence shown here is derived from an EMBL/GenBank/DDBJ whole genome shotgun (WGS) entry which is preliminary data.</text>
</comment>
<dbReference type="InterPro" id="IPR032675">
    <property type="entry name" value="LRR_dom_sf"/>
</dbReference>
<feature type="domain" description="F-box/LRR-repeat protein 15/At3g58940/PEG3-like LRR" evidence="2">
    <location>
        <begin position="101"/>
        <end position="310"/>
    </location>
</feature>
<keyword evidence="4" id="KW-1185">Reference proteome</keyword>
<protein>
    <submittedName>
        <fullName evidence="3">F-box/FBD/LRR-repeat protein</fullName>
    </submittedName>
</protein>
<evidence type="ECO:0000313" key="4">
    <source>
        <dbReference type="Proteomes" id="UP000623129"/>
    </source>
</evidence>
<sequence>MEAKNFDLISDLPGLVKEQILVHLPIKEAIRTSILSSKWRHTWVSIPELMIRNEDCLTCSKNEELILSTKFIQFMDWVFQVHSGSILKFSMCSDHFSSRAVDRWIQTLSRKQIQQIFIGLDRYKMPSGFFMSHTLTHVYLEKCTVKLPAKFNGFKMLQELGLKYCIISEEHFEKLVSSSPFLENLSLELFNDFNMLRICSRSLRKFDFWGEFNYIHLDTPRLAKVCIRKFIPTYDMRYSSLVNDLECLKDVEMLDINKHFVMDLAKGGSINKLPIKFEKLKEIKIEINVEDQKEFALSLDLFRSAPLLEHVWIKAYSSKTIASIVSASSFSAATRNYLFEYLQTFSIYNLSASESALSLVQLVLVSAPALKKVVLGKINSSVFFNKLSEIEKLSKEAQIILC</sequence>
<dbReference type="InterPro" id="IPR001810">
    <property type="entry name" value="F-box_dom"/>
</dbReference>
<dbReference type="InterPro" id="IPR036047">
    <property type="entry name" value="F-box-like_dom_sf"/>
</dbReference>
<reference evidence="3" key="1">
    <citation type="submission" date="2020-01" db="EMBL/GenBank/DDBJ databases">
        <title>Genome sequence of Kobresia littledalei, the first chromosome-level genome in the family Cyperaceae.</title>
        <authorList>
            <person name="Qu G."/>
        </authorList>
    </citation>
    <scope>NUCLEOTIDE SEQUENCE</scope>
    <source>
        <strain evidence="3">C.B.Clarke</strain>
        <tissue evidence="3">Leaf</tissue>
    </source>
</reference>
<dbReference type="SUPFAM" id="SSF81383">
    <property type="entry name" value="F-box domain"/>
    <property type="match status" value="1"/>
</dbReference>
<dbReference type="InterPro" id="IPR055411">
    <property type="entry name" value="LRR_FXL15/At3g58940/PEG3-like"/>
</dbReference>
<proteinExistence type="predicted"/>
<dbReference type="Pfam" id="PF24758">
    <property type="entry name" value="LRR_At5g56370"/>
    <property type="match status" value="1"/>
</dbReference>
<dbReference type="SUPFAM" id="SSF52047">
    <property type="entry name" value="RNI-like"/>
    <property type="match status" value="1"/>
</dbReference>
<dbReference type="EMBL" id="SWLB01000018">
    <property type="protein sequence ID" value="KAF3326876.1"/>
    <property type="molecule type" value="Genomic_DNA"/>
</dbReference>
<feature type="domain" description="F-box" evidence="1">
    <location>
        <begin position="9"/>
        <end position="45"/>
    </location>
</feature>
<dbReference type="PANTHER" id="PTHR31639">
    <property type="entry name" value="F-BOX PROTEIN-LIKE"/>
    <property type="match status" value="1"/>
</dbReference>
<dbReference type="OrthoDB" id="1155922at2759"/>